<dbReference type="GO" id="GO:0003700">
    <property type="term" value="F:DNA-binding transcription factor activity"/>
    <property type="evidence" value="ECO:0007669"/>
    <property type="project" value="InterPro"/>
</dbReference>
<dbReference type="Proteomes" id="UP000034154">
    <property type="component" value="Unassembled WGS sequence"/>
</dbReference>
<evidence type="ECO:0000256" key="1">
    <source>
        <dbReference type="PIRSR" id="PIRSR602481-1"/>
    </source>
</evidence>
<name>A0A0G1M983_9BACT</name>
<dbReference type="PANTHER" id="PTHR33202">
    <property type="entry name" value="ZINC UPTAKE REGULATION PROTEIN"/>
    <property type="match status" value="1"/>
</dbReference>
<dbReference type="InterPro" id="IPR036390">
    <property type="entry name" value="WH_DNA-bd_sf"/>
</dbReference>
<gene>
    <name evidence="3" type="ORF">UW63_C0076G0004</name>
</gene>
<feature type="binding site" evidence="2">
    <location>
        <position position="115"/>
    </location>
    <ligand>
        <name>Fe cation</name>
        <dbReference type="ChEBI" id="CHEBI:24875"/>
    </ligand>
</feature>
<dbReference type="GO" id="GO:1900376">
    <property type="term" value="P:regulation of secondary metabolite biosynthetic process"/>
    <property type="evidence" value="ECO:0007669"/>
    <property type="project" value="TreeGrafter"/>
</dbReference>
<dbReference type="EMBL" id="LCJB01000076">
    <property type="protein sequence ID" value="KKT68479.1"/>
    <property type="molecule type" value="Genomic_DNA"/>
</dbReference>
<dbReference type="GO" id="GO:0008270">
    <property type="term" value="F:zinc ion binding"/>
    <property type="evidence" value="ECO:0007669"/>
    <property type="project" value="TreeGrafter"/>
</dbReference>
<dbReference type="Gene3D" id="1.10.10.10">
    <property type="entry name" value="Winged helix-like DNA-binding domain superfamily/Winged helix DNA-binding domain"/>
    <property type="match status" value="1"/>
</dbReference>
<keyword evidence="2" id="KW-0408">Iron</keyword>
<reference evidence="3 4" key="1">
    <citation type="journal article" date="2015" name="Nature">
        <title>rRNA introns, odd ribosomes, and small enigmatic genomes across a large radiation of phyla.</title>
        <authorList>
            <person name="Brown C.T."/>
            <person name="Hug L.A."/>
            <person name="Thomas B.C."/>
            <person name="Sharon I."/>
            <person name="Castelle C.J."/>
            <person name="Singh A."/>
            <person name="Wilkins M.J."/>
            <person name="Williams K.H."/>
            <person name="Banfield J.F."/>
        </authorList>
    </citation>
    <scope>NUCLEOTIDE SEQUENCE [LARGE SCALE GENOMIC DNA]</scope>
</reference>
<sequence length="128" mass="14899">MRLLSHNVRAMIQEKIRERGLKQTSAREKILELFLEKRAWTAGQINQRLCGVNRATVFRNLRTFEKNEVIQAIHSHESETAYELAGRTHHAHCVCPKCKTICCVPCPLKNIKKNHNLEFFNLCELCNK</sequence>
<keyword evidence="1" id="KW-0479">Metal-binding</keyword>
<keyword evidence="1" id="KW-0862">Zinc</keyword>
<evidence type="ECO:0000256" key="2">
    <source>
        <dbReference type="PIRSR" id="PIRSR602481-2"/>
    </source>
</evidence>
<feature type="binding site" evidence="2">
    <location>
        <position position="89"/>
    </location>
    <ligand>
        <name>Fe cation</name>
        <dbReference type="ChEBI" id="CHEBI:24875"/>
    </ligand>
</feature>
<dbReference type="InterPro" id="IPR002481">
    <property type="entry name" value="FUR"/>
</dbReference>
<feature type="binding site" evidence="1">
    <location>
        <position position="98"/>
    </location>
    <ligand>
        <name>Zn(2+)</name>
        <dbReference type="ChEBI" id="CHEBI:29105"/>
    </ligand>
</feature>
<dbReference type="GO" id="GO:0045892">
    <property type="term" value="P:negative regulation of DNA-templated transcription"/>
    <property type="evidence" value="ECO:0007669"/>
    <property type="project" value="TreeGrafter"/>
</dbReference>
<protein>
    <submittedName>
        <fullName evidence="3">Ferric uptake regulator, Fur family</fullName>
    </submittedName>
</protein>
<evidence type="ECO:0000313" key="3">
    <source>
        <dbReference type="EMBL" id="KKT68479.1"/>
    </source>
</evidence>
<proteinExistence type="predicted"/>
<feature type="binding site" evidence="1">
    <location>
        <position position="95"/>
    </location>
    <ligand>
        <name>Zn(2+)</name>
        <dbReference type="ChEBI" id="CHEBI:29105"/>
    </ligand>
</feature>
<evidence type="ECO:0000313" key="4">
    <source>
        <dbReference type="Proteomes" id="UP000034154"/>
    </source>
</evidence>
<comment type="caution">
    <text evidence="3">The sequence shown here is derived from an EMBL/GenBank/DDBJ whole genome shotgun (WGS) entry which is preliminary data.</text>
</comment>
<feature type="binding site" evidence="1">
    <location>
        <position position="123"/>
    </location>
    <ligand>
        <name>Zn(2+)</name>
        <dbReference type="ChEBI" id="CHEBI:29105"/>
    </ligand>
</feature>
<dbReference type="SUPFAM" id="SSF46785">
    <property type="entry name" value="Winged helix' DNA-binding domain"/>
    <property type="match status" value="1"/>
</dbReference>
<comment type="cofactor">
    <cofactor evidence="1">
        <name>Zn(2+)</name>
        <dbReference type="ChEBI" id="CHEBI:29105"/>
    </cofactor>
    <text evidence="1">Binds 1 zinc ion per subunit.</text>
</comment>
<dbReference type="GO" id="GO:0000976">
    <property type="term" value="F:transcription cis-regulatory region binding"/>
    <property type="evidence" value="ECO:0007669"/>
    <property type="project" value="TreeGrafter"/>
</dbReference>
<dbReference type="Pfam" id="PF01475">
    <property type="entry name" value="FUR"/>
    <property type="match status" value="1"/>
</dbReference>
<accession>A0A0G1M983</accession>
<organism evidence="3 4">
    <name type="scientific">Candidatus Uhrbacteria bacterium GW2011_GWF2_44_350</name>
    <dbReference type="NCBI Taxonomy" id="1619000"/>
    <lineage>
        <taxon>Bacteria</taxon>
        <taxon>Candidatus Uhriibacteriota</taxon>
    </lineage>
</organism>
<dbReference type="InterPro" id="IPR036388">
    <property type="entry name" value="WH-like_DNA-bd_sf"/>
</dbReference>
<dbReference type="PANTHER" id="PTHR33202:SF7">
    <property type="entry name" value="FERRIC UPTAKE REGULATION PROTEIN"/>
    <property type="match status" value="1"/>
</dbReference>
<comment type="cofactor">
    <cofactor evidence="2">
        <name>Mn(2+)</name>
        <dbReference type="ChEBI" id="CHEBI:29035"/>
    </cofactor>
    <cofactor evidence="2">
        <name>Fe(2+)</name>
        <dbReference type="ChEBI" id="CHEBI:29033"/>
    </cofactor>
    <text evidence="2">Binds 1 Mn(2+) or Fe(2+) ion per subunit.</text>
</comment>
<dbReference type="AlphaFoldDB" id="A0A0G1M983"/>